<dbReference type="Pfam" id="PF12974">
    <property type="entry name" value="Phosphonate-bd"/>
    <property type="match status" value="1"/>
</dbReference>
<dbReference type="PANTHER" id="PTHR35841">
    <property type="entry name" value="PHOSPHONATES-BINDING PERIPLASMIC PROTEIN"/>
    <property type="match status" value="1"/>
</dbReference>
<name>A0ABQ4E7H6_9ACTN</name>
<gene>
    <name evidence="3" type="primary">phnD_1</name>
    <name evidence="3" type="ORF">Pen02_56030</name>
</gene>
<sequence length="305" mass="32404">MTAAMAVLLVTATSGCGGGDDESGQSQTGWPDKIVFAAVPAGEASTFQDHYGLFIKALSEEVGVKVETFQAADYAGVIEALIAGTVDMAQLGAFSYALAVQNGAKIEPTGLLQHRKGDQPGYVVLGVTKASGTLSSLDDFRGRTVCFPDPASTSTLLPLFEFSKANLAPDKDFKRLVVPAGNTIPRAVKRGDCEIGLVADAQLENAIRTGDVAEGELKSIWQVRAPHSPVVTRSALPDDLRTKIRAATLKINSEYLEGRGWCKGDACLVSSNRDYGYLPVEHSYYQVIWDACKATRIEACGPIGS</sequence>
<dbReference type="Gene3D" id="3.40.190.10">
    <property type="entry name" value="Periplasmic binding protein-like II"/>
    <property type="match status" value="2"/>
</dbReference>
<organism evidence="3 4">
    <name type="scientific">Plantactinospora endophytica</name>
    <dbReference type="NCBI Taxonomy" id="673535"/>
    <lineage>
        <taxon>Bacteria</taxon>
        <taxon>Bacillati</taxon>
        <taxon>Actinomycetota</taxon>
        <taxon>Actinomycetes</taxon>
        <taxon>Micromonosporales</taxon>
        <taxon>Micromonosporaceae</taxon>
        <taxon>Plantactinospora</taxon>
    </lineage>
</organism>
<accession>A0ABQ4E7H6</accession>
<dbReference type="NCBIfam" id="TIGR01098">
    <property type="entry name" value="3A0109s03R"/>
    <property type="match status" value="1"/>
</dbReference>
<evidence type="ECO:0000256" key="2">
    <source>
        <dbReference type="ARBA" id="ARBA00022729"/>
    </source>
</evidence>
<evidence type="ECO:0000256" key="1">
    <source>
        <dbReference type="ARBA" id="ARBA00007162"/>
    </source>
</evidence>
<protein>
    <submittedName>
        <fullName evidence="3">Phosphate-import protein PhnD</fullName>
    </submittedName>
</protein>
<evidence type="ECO:0000313" key="4">
    <source>
        <dbReference type="Proteomes" id="UP000646749"/>
    </source>
</evidence>
<dbReference type="Proteomes" id="UP000646749">
    <property type="component" value="Unassembled WGS sequence"/>
</dbReference>
<dbReference type="InterPro" id="IPR005770">
    <property type="entry name" value="PhnD"/>
</dbReference>
<dbReference type="PANTHER" id="PTHR35841:SF1">
    <property type="entry name" value="PHOSPHONATES-BINDING PERIPLASMIC PROTEIN"/>
    <property type="match status" value="1"/>
</dbReference>
<proteinExistence type="inferred from homology"/>
<keyword evidence="2" id="KW-0732">Signal</keyword>
<dbReference type="SUPFAM" id="SSF53850">
    <property type="entry name" value="Periplasmic binding protein-like II"/>
    <property type="match status" value="1"/>
</dbReference>
<comment type="similarity">
    <text evidence="1">Belongs to the phosphate/phosphite/phosphonate binding protein family.</text>
</comment>
<dbReference type="EMBL" id="BONW01000028">
    <property type="protein sequence ID" value="GIG90667.1"/>
    <property type="molecule type" value="Genomic_DNA"/>
</dbReference>
<keyword evidence="4" id="KW-1185">Reference proteome</keyword>
<comment type="caution">
    <text evidence="3">The sequence shown here is derived from an EMBL/GenBank/DDBJ whole genome shotgun (WGS) entry which is preliminary data.</text>
</comment>
<reference evidence="3 4" key="1">
    <citation type="submission" date="2021-01" db="EMBL/GenBank/DDBJ databases">
        <title>Whole genome shotgun sequence of Plantactinospora endophytica NBRC 110450.</title>
        <authorList>
            <person name="Komaki H."/>
            <person name="Tamura T."/>
        </authorList>
    </citation>
    <scope>NUCLEOTIDE SEQUENCE [LARGE SCALE GENOMIC DNA]</scope>
    <source>
        <strain evidence="3 4">NBRC 110450</strain>
    </source>
</reference>
<evidence type="ECO:0000313" key="3">
    <source>
        <dbReference type="EMBL" id="GIG90667.1"/>
    </source>
</evidence>